<dbReference type="Proteomes" id="UP001162156">
    <property type="component" value="Unassembled WGS sequence"/>
</dbReference>
<reference evidence="2" key="1">
    <citation type="journal article" date="2023" name="Insect Mol. Biol.">
        <title>Genome sequencing provides insights into the evolution of gene families encoding plant cell wall-degrading enzymes in longhorned beetles.</title>
        <authorList>
            <person name="Shin N.R."/>
            <person name="Okamura Y."/>
            <person name="Kirsch R."/>
            <person name="Pauchet Y."/>
        </authorList>
    </citation>
    <scope>NUCLEOTIDE SEQUENCE</scope>
    <source>
        <strain evidence="2">RBIC_L_NR</strain>
    </source>
</reference>
<dbReference type="PANTHER" id="PTHR12121:SF37">
    <property type="entry name" value="2',5'-PHOSPHODIESTERASE 12"/>
    <property type="match status" value="1"/>
</dbReference>
<evidence type="ECO:0000313" key="2">
    <source>
        <dbReference type="EMBL" id="KAJ8972792.1"/>
    </source>
</evidence>
<dbReference type="InterPro" id="IPR050410">
    <property type="entry name" value="CCR4/nocturin_mRNA_transcr"/>
</dbReference>
<dbReference type="SUPFAM" id="SSF56219">
    <property type="entry name" value="DNase I-like"/>
    <property type="match status" value="1"/>
</dbReference>
<sequence length="464" mass="54228">MEEDRQKYDVAYFRELNHSDQCELHFFINTEVPIFGIVKEEIKAVRQRTDTVSSLRQHIKNKLQKIFQEKFDFKDTDKEYQQANDIIVSLKRGNKNIKNTLVLKNFINALEEDGNVIFQVFDQKFTVLLNAPLVKQMQLPQILYANFTIQPIKFHAIFTNNNDSLFYWHKSTNKVTWEQVGKGFKYLIKEEDVDHYLKLVCIPLNIMKVKGPTGEVISQNKVEMMGTLPACPFEKRHEFTKKKLKGLEQVESKHIVLSIEIQSNKTFGYIWNVIKRNDEVRTAFLKQSTSLQVTVLKMKGNNKHLIIANTHLFYHPDADHIRLLQVNAATTYLNNLKQRYLRGDIDVSVIFCGDFNSCPEKSLFPYMIQGRINPQHKDCLKIGEILLYHQFIFTSSCGTPKYTNYTPDYKGCLDYIFIETNKIKVQQVVPLTEEEELNKYEGLPNDYFPSDHLALVADLKFKRT</sequence>
<keyword evidence="3" id="KW-1185">Reference proteome</keyword>
<dbReference type="Pfam" id="PF03372">
    <property type="entry name" value="Exo_endo_phos"/>
    <property type="match status" value="1"/>
</dbReference>
<dbReference type="GO" id="GO:0000175">
    <property type="term" value="F:3'-5'-RNA exonuclease activity"/>
    <property type="evidence" value="ECO:0007669"/>
    <property type="project" value="TreeGrafter"/>
</dbReference>
<dbReference type="AlphaFoldDB" id="A0AAV8ZVT0"/>
<name>A0AAV8ZVT0_9CUCU</name>
<dbReference type="Gene3D" id="3.60.10.10">
    <property type="entry name" value="Endonuclease/exonuclease/phosphatase"/>
    <property type="match status" value="1"/>
</dbReference>
<dbReference type="InterPro" id="IPR036691">
    <property type="entry name" value="Endo/exonu/phosph_ase_sf"/>
</dbReference>
<proteinExistence type="predicted"/>
<feature type="domain" description="Endonuclease/exonuclease/phosphatase" evidence="1">
    <location>
        <begin position="334"/>
        <end position="452"/>
    </location>
</feature>
<protein>
    <recommendedName>
        <fullName evidence="1">Endonuclease/exonuclease/phosphatase domain-containing protein</fullName>
    </recommendedName>
</protein>
<organism evidence="2 3">
    <name type="scientific">Rhamnusium bicolor</name>
    <dbReference type="NCBI Taxonomy" id="1586634"/>
    <lineage>
        <taxon>Eukaryota</taxon>
        <taxon>Metazoa</taxon>
        <taxon>Ecdysozoa</taxon>
        <taxon>Arthropoda</taxon>
        <taxon>Hexapoda</taxon>
        <taxon>Insecta</taxon>
        <taxon>Pterygota</taxon>
        <taxon>Neoptera</taxon>
        <taxon>Endopterygota</taxon>
        <taxon>Coleoptera</taxon>
        <taxon>Polyphaga</taxon>
        <taxon>Cucujiformia</taxon>
        <taxon>Chrysomeloidea</taxon>
        <taxon>Cerambycidae</taxon>
        <taxon>Lepturinae</taxon>
        <taxon>Rhagiini</taxon>
        <taxon>Rhamnusium</taxon>
    </lineage>
</organism>
<dbReference type="InterPro" id="IPR005135">
    <property type="entry name" value="Endo/exonuclease/phosphatase"/>
</dbReference>
<evidence type="ECO:0000313" key="3">
    <source>
        <dbReference type="Proteomes" id="UP001162156"/>
    </source>
</evidence>
<dbReference type="GO" id="GO:0005739">
    <property type="term" value="C:mitochondrion"/>
    <property type="evidence" value="ECO:0007669"/>
    <property type="project" value="TreeGrafter"/>
</dbReference>
<dbReference type="EMBL" id="JANEYF010000012">
    <property type="protein sequence ID" value="KAJ8972792.1"/>
    <property type="molecule type" value="Genomic_DNA"/>
</dbReference>
<dbReference type="PANTHER" id="PTHR12121">
    <property type="entry name" value="CARBON CATABOLITE REPRESSOR PROTEIN 4"/>
    <property type="match status" value="1"/>
</dbReference>
<dbReference type="GO" id="GO:0000288">
    <property type="term" value="P:nuclear-transcribed mRNA catabolic process, deadenylation-dependent decay"/>
    <property type="evidence" value="ECO:0007669"/>
    <property type="project" value="TreeGrafter"/>
</dbReference>
<evidence type="ECO:0000259" key="1">
    <source>
        <dbReference type="Pfam" id="PF03372"/>
    </source>
</evidence>
<comment type="caution">
    <text evidence="2">The sequence shown here is derived from an EMBL/GenBank/DDBJ whole genome shotgun (WGS) entry which is preliminary data.</text>
</comment>
<gene>
    <name evidence="2" type="ORF">NQ314_000028</name>
</gene>
<accession>A0AAV8ZVT0</accession>